<organism evidence="1 2">
    <name type="scientific">Selenomonas ruminantium subsp. lactilytica (strain NBRC 103574 / TAM6421)</name>
    <dbReference type="NCBI Taxonomy" id="927704"/>
    <lineage>
        <taxon>Bacteria</taxon>
        <taxon>Bacillati</taxon>
        <taxon>Bacillota</taxon>
        <taxon>Negativicutes</taxon>
        <taxon>Selenomonadales</taxon>
        <taxon>Selenomonadaceae</taxon>
        <taxon>Selenomonas</taxon>
    </lineage>
</organism>
<reference evidence="1 2" key="1">
    <citation type="submission" date="2011-10" db="EMBL/GenBank/DDBJ databases">
        <title>Whole genome sequence of Selenomonas ruminantium subsp. lactilytica TAM6421.</title>
        <authorList>
            <person name="Oguchi A."/>
            <person name="Ankai A."/>
            <person name="Kaneko J."/>
            <person name="Yamada-Narita S."/>
            <person name="Fukui S."/>
            <person name="Takahashi M."/>
            <person name="Onodera T."/>
            <person name="Kojima S."/>
            <person name="Fushimi T."/>
            <person name="Abe N."/>
            <person name="Kamio Y."/>
            <person name="Yamazaki S."/>
            <person name="Fujita N."/>
        </authorList>
    </citation>
    <scope>NUCLEOTIDE SEQUENCE [LARGE SCALE GENOMIC DNA]</scope>
    <source>
        <strain evidence="2">NBRC 103574 / TAM6421</strain>
        <plasmid evidence="1 2">pSRC4</plasmid>
    </source>
</reference>
<evidence type="ECO:0000313" key="1">
    <source>
        <dbReference type="EMBL" id="BAL84720.1"/>
    </source>
</evidence>
<dbReference type="Gene3D" id="3.90.320.10">
    <property type="match status" value="1"/>
</dbReference>
<accession>I0GVD3</accession>
<proteinExistence type="predicted"/>
<sequence>MPYNKYICPDGQTCDIDKCLNECRIPEMFEADRCLSHRTLKAISEQRTWNGHPSATQLLSGTREEYLKIKKNYAIDPQSSIFAIFGTGCHAFLEGFLENDKMIAEKRLMDATGTYTGQFDCYDGKRQILYDVKTYGSFKTAHLMGLVKHREPILDENGVQKKYKNGRKMFKTFFTVGRRSNFDVAVQLNAYRMMVEHAGYPVKDMQVEVFTRDAGTFAAKDRGVMTNMQLVRINFISDRWIQRFMLTKAHRLIEAVEQDKLPPPCSYRECWGGRKCQDYCAVWKWCDKGREIHGETT</sequence>
<dbReference type="AlphaFoldDB" id="I0GVD3"/>
<dbReference type="KEGG" id="sri:SELR_pSRC400690"/>
<dbReference type="RefSeq" id="WP_014426020.1">
    <property type="nucleotide sequence ID" value="NC_017069.1"/>
</dbReference>
<dbReference type="PATRIC" id="fig|927704.6.peg.3484"/>
<dbReference type="EMBL" id="AP012294">
    <property type="protein sequence ID" value="BAL84720.1"/>
    <property type="molecule type" value="Genomic_DNA"/>
</dbReference>
<name>I0GVD3_SELRL</name>
<dbReference type="InterPro" id="IPR011604">
    <property type="entry name" value="PDDEXK-like_dom_sf"/>
</dbReference>
<keyword evidence="1" id="KW-0614">Plasmid</keyword>
<gene>
    <name evidence="1" type="ordered locus">SELR_pSRC400690</name>
</gene>
<evidence type="ECO:0008006" key="3">
    <source>
        <dbReference type="Google" id="ProtNLM"/>
    </source>
</evidence>
<dbReference type="Proteomes" id="UP000007887">
    <property type="component" value="Plasmid pSRC4"/>
</dbReference>
<protein>
    <recommendedName>
        <fullName evidence="3">PD-(D/E)XK endonuclease-like domain-containing protein</fullName>
    </recommendedName>
</protein>
<dbReference type="HOGENOM" id="CLU_081303_0_0_9"/>
<evidence type="ECO:0000313" key="2">
    <source>
        <dbReference type="Proteomes" id="UP000007887"/>
    </source>
</evidence>
<geneLocation type="plasmid" evidence="1 2">
    <name>pSRC4</name>
</geneLocation>